<name>A0AC61L5M2_9EURY</name>
<protein>
    <submittedName>
        <fullName evidence="1">Uncharacterized protein</fullName>
    </submittedName>
</protein>
<evidence type="ECO:0000313" key="2">
    <source>
        <dbReference type="Proteomes" id="UP000248329"/>
    </source>
</evidence>
<sequence>MEAIRQIVRIPKDHEIGIKIPQYVPENETVEVILIIKKMPDSFKQKIEELKEAVRDDLFLDDLVDVSEDFITVDSEGWVEENGV</sequence>
<organism evidence="1 2">
    <name type="scientific">Candidatus Methanogaster sp</name>
    <dbReference type="NCBI Taxonomy" id="3386292"/>
    <lineage>
        <taxon>Archaea</taxon>
        <taxon>Methanobacteriati</taxon>
        <taxon>Methanobacteriota</taxon>
        <taxon>Stenosarchaea group</taxon>
        <taxon>Methanomicrobia</taxon>
        <taxon>Methanosarcinales</taxon>
        <taxon>ANME-2 cluster</taxon>
        <taxon>Candidatus Methanogasteraceae</taxon>
        <taxon>Candidatus Methanogaster</taxon>
    </lineage>
</organism>
<evidence type="ECO:0000313" key="1">
    <source>
        <dbReference type="EMBL" id="PXF61646.1"/>
    </source>
</evidence>
<reference evidence="1" key="1">
    <citation type="submission" date="2018-01" db="EMBL/GenBank/DDBJ databases">
        <authorList>
            <person name="Krukenberg V."/>
        </authorList>
    </citation>
    <scope>NUCLEOTIDE SEQUENCE</scope>
    <source>
        <strain evidence="1">E20ANME2</strain>
    </source>
</reference>
<comment type="caution">
    <text evidence="1">The sequence shown here is derived from an EMBL/GenBank/DDBJ whole genome shotgun (WGS) entry which is preliminary data.</text>
</comment>
<proteinExistence type="predicted"/>
<gene>
    <name evidence="1" type="ORF">C4B59_03615</name>
</gene>
<dbReference type="EMBL" id="PQXF01000004">
    <property type="protein sequence ID" value="PXF61646.1"/>
    <property type="molecule type" value="Genomic_DNA"/>
</dbReference>
<dbReference type="Proteomes" id="UP000248329">
    <property type="component" value="Unassembled WGS sequence"/>
</dbReference>
<accession>A0AC61L5M2</accession>